<organism evidence="2 3">
    <name type="scientific">Hazenella coriacea</name>
    <dbReference type="NCBI Taxonomy" id="1179467"/>
    <lineage>
        <taxon>Bacteria</taxon>
        <taxon>Bacillati</taxon>
        <taxon>Bacillota</taxon>
        <taxon>Bacilli</taxon>
        <taxon>Bacillales</taxon>
        <taxon>Thermoactinomycetaceae</taxon>
        <taxon>Hazenella</taxon>
    </lineage>
</organism>
<reference evidence="2 3" key="1">
    <citation type="submission" date="2019-03" db="EMBL/GenBank/DDBJ databases">
        <title>Genomic Encyclopedia of Type Strains, Phase IV (KMG-IV): sequencing the most valuable type-strain genomes for metagenomic binning, comparative biology and taxonomic classification.</title>
        <authorList>
            <person name="Goeker M."/>
        </authorList>
    </citation>
    <scope>NUCLEOTIDE SEQUENCE [LARGE SCALE GENOMIC DNA]</scope>
    <source>
        <strain evidence="2 3">DSM 45707</strain>
    </source>
</reference>
<dbReference type="InterPro" id="IPR016181">
    <property type="entry name" value="Acyl_CoA_acyltransferase"/>
</dbReference>
<evidence type="ECO:0000313" key="2">
    <source>
        <dbReference type="EMBL" id="TCS93456.1"/>
    </source>
</evidence>
<dbReference type="GO" id="GO:0016747">
    <property type="term" value="F:acyltransferase activity, transferring groups other than amino-acyl groups"/>
    <property type="evidence" value="ECO:0007669"/>
    <property type="project" value="InterPro"/>
</dbReference>
<protein>
    <submittedName>
        <fullName evidence="2">RimJ/RimL family protein N-acetyltransferase</fullName>
    </submittedName>
</protein>
<keyword evidence="3" id="KW-1185">Reference proteome</keyword>
<dbReference type="Gene3D" id="3.40.630.30">
    <property type="match status" value="1"/>
</dbReference>
<dbReference type="AlphaFoldDB" id="A0A4R3L7I8"/>
<name>A0A4R3L7I8_9BACL</name>
<dbReference type="Pfam" id="PF13302">
    <property type="entry name" value="Acetyltransf_3"/>
    <property type="match status" value="1"/>
</dbReference>
<feature type="domain" description="N-acetyltransferase" evidence="1">
    <location>
        <begin position="8"/>
        <end position="173"/>
    </location>
</feature>
<dbReference type="PANTHER" id="PTHR43415">
    <property type="entry name" value="SPERMIDINE N(1)-ACETYLTRANSFERASE"/>
    <property type="match status" value="1"/>
</dbReference>
<sequence length="178" mass="20821">MFFESTKIRLRKMTSADVELYHKWRNDMEVMQSTNPFLDLYDIEETKDFVNHVILGSNTSKSYMILDKESGTPIGITSLINIDFKNRHAECIIDIGEKSHWGKGFGTEAMTLLLEYAFLEMNLNRVSLRVFSFNKKAINLYEKLGFKHEGTSRQCLFRRGVWHDIVHMGLLQNEYLNN</sequence>
<evidence type="ECO:0000313" key="3">
    <source>
        <dbReference type="Proteomes" id="UP000294937"/>
    </source>
</evidence>
<dbReference type="SUPFAM" id="SSF55729">
    <property type="entry name" value="Acyl-CoA N-acyltransferases (Nat)"/>
    <property type="match status" value="1"/>
</dbReference>
<accession>A0A4R3L7I8</accession>
<proteinExistence type="predicted"/>
<dbReference type="EMBL" id="SMAG01000007">
    <property type="protein sequence ID" value="TCS93456.1"/>
    <property type="molecule type" value="Genomic_DNA"/>
</dbReference>
<dbReference type="RefSeq" id="WP_131925789.1">
    <property type="nucleotide sequence ID" value="NZ_SMAG01000007.1"/>
</dbReference>
<dbReference type="InterPro" id="IPR000182">
    <property type="entry name" value="GNAT_dom"/>
</dbReference>
<dbReference type="PANTHER" id="PTHR43415:SF3">
    <property type="entry name" value="GNAT-FAMILY ACETYLTRANSFERASE"/>
    <property type="match status" value="1"/>
</dbReference>
<evidence type="ECO:0000259" key="1">
    <source>
        <dbReference type="PROSITE" id="PS51186"/>
    </source>
</evidence>
<dbReference type="CDD" id="cd04301">
    <property type="entry name" value="NAT_SF"/>
    <property type="match status" value="1"/>
</dbReference>
<gene>
    <name evidence="2" type="ORF">EDD58_107104</name>
</gene>
<dbReference type="OrthoDB" id="9795206at2"/>
<dbReference type="PROSITE" id="PS51186">
    <property type="entry name" value="GNAT"/>
    <property type="match status" value="1"/>
</dbReference>
<keyword evidence="2" id="KW-0808">Transferase</keyword>
<comment type="caution">
    <text evidence="2">The sequence shown here is derived from an EMBL/GenBank/DDBJ whole genome shotgun (WGS) entry which is preliminary data.</text>
</comment>
<dbReference type="Proteomes" id="UP000294937">
    <property type="component" value="Unassembled WGS sequence"/>
</dbReference>